<proteinExistence type="predicted"/>
<evidence type="ECO:0000313" key="2">
    <source>
        <dbReference type="Proteomes" id="UP000270094"/>
    </source>
</evidence>
<dbReference type="OrthoDB" id="422007at2759"/>
<evidence type="ECO:0000313" key="1">
    <source>
        <dbReference type="EMBL" id="VDM78592.1"/>
    </source>
</evidence>
<name>A0A3P7LH23_STRVU</name>
<dbReference type="AlphaFoldDB" id="A0A3P7LH23"/>
<dbReference type="EMBL" id="UYYB01102412">
    <property type="protein sequence ID" value="VDM78592.1"/>
    <property type="molecule type" value="Genomic_DNA"/>
</dbReference>
<gene>
    <name evidence="1" type="ORF">SVUK_LOCUS13590</name>
</gene>
<keyword evidence="2" id="KW-1185">Reference proteome</keyword>
<protein>
    <submittedName>
        <fullName evidence="1">Uncharacterized protein</fullName>
    </submittedName>
</protein>
<dbReference type="InterPro" id="IPR038765">
    <property type="entry name" value="Papain-like_cys_pep_sf"/>
</dbReference>
<sequence length="60" mass="7067">MHLNYVEEDDLLKYKSDLGDDPIPESFDAREKWPECKSVIGRIRDQSNCGTSKFLKFYHT</sequence>
<accession>A0A3P7LH23</accession>
<organism evidence="1 2">
    <name type="scientific">Strongylus vulgaris</name>
    <name type="common">Blood worm</name>
    <dbReference type="NCBI Taxonomy" id="40348"/>
    <lineage>
        <taxon>Eukaryota</taxon>
        <taxon>Metazoa</taxon>
        <taxon>Ecdysozoa</taxon>
        <taxon>Nematoda</taxon>
        <taxon>Chromadorea</taxon>
        <taxon>Rhabditida</taxon>
        <taxon>Rhabditina</taxon>
        <taxon>Rhabditomorpha</taxon>
        <taxon>Strongyloidea</taxon>
        <taxon>Strongylidae</taxon>
        <taxon>Strongylus</taxon>
    </lineage>
</organism>
<dbReference type="Proteomes" id="UP000270094">
    <property type="component" value="Unassembled WGS sequence"/>
</dbReference>
<dbReference type="Gene3D" id="1.20.5.170">
    <property type="match status" value="1"/>
</dbReference>
<dbReference type="SUPFAM" id="SSF54001">
    <property type="entry name" value="Cysteine proteinases"/>
    <property type="match status" value="1"/>
</dbReference>
<reference evidence="1 2" key="1">
    <citation type="submission" date="2018-11" db="EMBL/GenBank/DDBJ databases">
        <authorList>
            <consortium name="Pathogen Informatics"/>
        </authorList>
    </citation>
    <scope>NUCLEOTIDE SEQUENCE [LARGE SCALE GENOMIC DNA]</scope>
</reference>